<comment type="caution">
    <text evidence="1">The sequence shown here is derived from an EMBL/GenBank/DDBJ whole genome shotgun (WGS) entry which is preliminary data.</text>
</comment>
<organism evidence="1 2">
    <name type="scientific">Candidatus Nitrobium versatile</name>
    <dbReference type="NCBI Taxonomy" id="2884831"/>
    <lineage>
        <taxon>Bacteria</taxon>
        <taxon>Pseudomonadati</taxon>
        <taxon>Nitrospirota</taxon>
        <taxon>Nitrospiria</taxon>
        <taxon>Nitrospirales</taxon>
        <taxon>Nitrospiraceae</taxon>
        <taxon>Candidatus Nitrobium</taxon>
    </lineage>
</organism>
<accession>A0A953J9E7</accession>
<dbReference type="Proteomes" id="UP000705867">
    <property type="component" value="Unassembled WGS sequence"/>
</dbReference>
<gene>
    <name evidence="1" type="ORF">K8I29_01995</name>
</gene>
<dbReference type="InterPro" id="IPR003718">
    <property type="entry name" value="OsmC/Ohr_fam"/>
</dbReference>
<name>A0A953J9E7_9BACT</name>
<dbReference type="InterPro" id="IPR015946">
    <property type="entry name" value="KH_dom-like_a/b"/>
</dbReference>
<protein>
    <submittedName>
        <fullName evidence="1">OsmC family protein</fullName>
    </submittedName>
</protein>
<dbReference type="AlphaFoldDB" id="A0A953J9E7"/>
<dbReference type="PANTHER" id="PTHR39624:SF2">
    <property type="entry name" value="OSMC-LIKE PROTEIN"/>
    <property type="match status" value="1"/>
</dbReference>
<dbReference type="SUPFAM" id="SSF82784">
    <property type="entry name" value="OsmC-like"/>
    <property type="match status" value="1"/>
</dbReference>
<evidence type="ECO:0000313" key="2">
    <source>
        <dbReference type="Proteomes" id="UP000705867"/>
    </source>
</evidence>
<dbReference type="InterPro" id="IPR036102">
    <property type="entry name" value="OsmC/Ohrsf"/>
</dbReference>
<dbReference type="EMBL" id="JAIOIV010000016">
    <property type="protein sequence ID" value="MBZ0154970.1"/>
    <property type="molecule type" value="Genomic_DNA"/>
</dbReference>
<sequence length="154" mass="17537">MAERIVIQQNSEFEAAFWSLDPDHPESGRLRPVEHLHSLSPYGLLLAGLGSCTADILHTYALHHNIDLDEVEIALQYERAFDRDCVNCEDIAEYREHISMDVTLTGNLSPAQREKLFQISHHCPISKILRGGIEVRSHLSDRSRIESPRTRTPL</sequence>
<dbReference type="Gene3D" id="3.30.300.20">
    <property type="match status" value="1"/>
</dbReference>
<proteinExistence type="predicted"/>
<reference evidence="1" key="1">
    <citation type="journal article" date="2021" name="bioRxiv">
        <title>Unraveling nitrogen, sulfur and carbon metabolic pathways and microbial community transcriptional responses to substrate deprivation and toxicity stresses in a bioreactor mimicking anoxic brackish coastal sediment conditions.</title>
        <authorList>
            <person name="Martins P.D."/>
            <person name="Echeveste M.J."/>
            <person name="Arshad A."/>
            <person name="Kurth J."/>
            <person name="Ouboter H."/>
            <person name="Jetten M.S.M."/>
            <person name="Welte C.U."/>
        </authorList>
    </citation>
    <scope>NUCLEOTIDE SEQUENCE</scope>
    <source>
        <strain evidence="1">MAG_39</strain>
    </source>
</reference>
<reference evidence="1" key="2">
    <citation type="submission" date="2021-08" db="EMBL/GenBank/DDBJ databases">
        <authorList>
            <person name="Dalcin Martins P."/>
        </authorList>
    </citation>
    <scope>NUCLEOTIDE SEQUENCE</scope>
    <source>
        <strain evidence="1">MAG_39</strain>
    </source>
</reference>
<evidence type="ECO:0000313" key="1">
    <source>
        <dbReference type="EMBL" id="MBZ0154970.1"/>
    </source>
</evidence>
<dbReference type="PANTHER" id="PTHR39624">
    <property type="entry name" value="PROTEIN INVOLVED IN RIMO-MEDIATED BETA-METHYLTHIOLATION OF RIBOSOMAL PROTEIN S12 YCAO"/>
    <property type="match status" value="1"/>
</dbReference>
<dbReference type="Pfam" id="PF02566">
    <property type="entry name" value="OsmC"/>
    <property type="match status" value="1"/>
</dbReference>